<feature type="domain" description="Core-binding (CB)" evidence="3">
    <location>
        <begin position="1"/>
        <end position="36"/>
    </location>
</feature>
<dbReference type="EMBL" id="CP035758">
    <property type="protein sequence ID" value="QBD83495.1"/>
    <property type="molecule type" value="Genomic_DNA"/>
</dbReference>
<evidence type="ECO:0000313" key="5">
    <source>
        <dbReference type="Proteomes" id="UP000290365"/>
    </source>
</evidence>
<keyword evidence="5" id="KW-1185">Reference proteome</keyword>
<name>A0A4P6K5V7_KTERU</name>
<dbReference type="Pfam" id="PF02899">
    <property type="entry name" value="Phage_int_SAM_1"/>
    <property type="match status" value="1"/>
</dbReference>
<dbReference type="GO" id="GO:0003677">
    <property type="term" value="F:DNA binding"/>
    <property type="evidence" value="ECO:0007669"/>
    <property type="project" value="UniProtKB-UniRule"/>
</dbReference>
<dbReference type="RefSeq" id="WP_129894558.1">
    <property type="nucleotide sequence ID" value="NZ_CP035758.1"/>
</dbReference>
<proteinExistence type="predicted"/>
<dbReference type="AlphaFoldDB" id="A0A4P6K5V7"/>
<dbReference type="InterPro" id="IPR004107">
    <property type="entry name" value="Integrase_SAM-like_N"/>
</dbReference>
<organism evidence="4 5">
    <name type="scientific">Ktedonosporobacter rubrisoli</name>
    <dbReference type="NCBI Taxonomy" id="2509675"/>
    <lineage>
        <taxon>Bacteria</taxon>
        <taxon>Bacillati</taxon>
        <taxon>Chloroflexota</taxon>
        <taxon>Ktedonobacteria</taxon>
        <taxon>Ktedonobacterales</taxon>
        <taxon>Ktedonosporobacteraceae</taxon>
        <taxon>Ktedonosporobacter</taxon>
    </lineage>
</organism>
<dbReference type="GO" id="GO:0015074">
    <property type="term" value="P:DNA integration"/>
    <property type="evidence" value="ECO:0007669"/>
    <property type="project" value="InterPro"/>
</dbReference>
<dbReference type="Proteomes" id="UP000290365">
    <property type="component" value="Chromosome"/>
</dbReference>
<dbReference type="InterPro" id="IPR044068">
    <property type="entry name" value="CB"/>
</dbReference>
<dbReference type="PROSITE" id="PS51900">
    <property type="entry name" value="CB"/>
    <property type="match status" value="1"/>
</dbReference>
<keyword evidence="1 2" id="KW-0238">DNA-binding</keyword>
<accession>A0A4P6K5V7</accession>
<dbReference type="KEGG" id="kbs:EPA93_16745"/>
<sequence>MTTEIIQTYLARQESLAPTTYNRRLAALRSFLKFLCAWGGKWLTFLLASSANRSTYEKHVP</sequence>
<gene>
    <name evidence="4" type="ORF">EPA93_16745</name>
</gene>
<protein>
    <recommendedName>
        <fullName evidence="3">Core-binding (CB) domain-containing protein</fullName>
    </recommendedName>
</protein>
<evidence type="ECO:0000256" key="1">
    <source>
        <dbReference type="ARBA" id="ARBA00023125"/>
    </source>
</evidence>
<dbReference type="Gene3D" id="1.10.150.130">
    <property type="match status" value="1"/>
</dbReference>
<evidence type="ECO:0000256" key="2">
    <source>
        <dbReference type="PROSITE-ProRule" id="PRU01248"/>
    </source>
</evidence>
<dbReference type="InterPro" id="IPR010998">
    <property type="entry name" value="Integrase_recombinase_N"/>
</dbReference>
<reference evidence="4 5" key="1">
    <citation type="submission" date="2019-01" db="EMBL/GenBank/DDBJ databases">
        <title>Ktedonosporobacter rubrisoli SCAWS-G2.</title>
        <authorList>
            <person name="Huang Y."/>
            <person name="Yan B."/>
        </authorList>
    </citation>
    <scope>NUCLEOTIDE SEQUENCE [LARGE SCALE GENOMIC DNA]</scope>
    <source>
        <strain evidence="4 5">SCAWS-G2</strain>
    </source>
</reference>
<evidence type="ECO:0000313" key="4">
    <source>
        <dbReference type="EMBL" id="QBD83495.1"/>
    </source>
</evidence>
<evidence type="ECO:0000259" key="3">
    <source>
        <dbReference type="PROSITE" id="PS51900"/>
    </source>
</evidence>